<protein>
    <submittedName>
        <fullName evidence="2">Uncharacterized protein</fullName>
    </submittedName>
</protein>
<gene>
    <name evidence="2" type="ORF">CCMP2556_LOCUS350</name>
</gene>
<evidence type="ECO:0000313" key="2">
    <source>
        <dbReference type="EMBL" id="CAK8985992.1"/>
    </source>
</evidence>
<sequence>MVASSLLQSLFGPGQRCEEQRGVKMENAKCTKAYSVVIEKRRPARAFDLDLSLQEQCSSESPVFGQSPDGKLSTPGSKGRAQVLANFNQRSLAVWGPLRQIIWSSRLKEFISFLQSRRGEDKG</sequence>
<feature type="region of interest" description="Disordered" evidence="1">
    <location>
        <begin position="58"/>
        <end position="78"/>
    </location>
</feature>
<keyword evidence="3" id="KW-1185">Reference proteome</keyword>
<dbReference type="EMBL" id="CAXAMN010000037">
    <property type="protein sequence ID" value="CAK8985992.1"/>
    <property type="molecule type" value="Genomic_DNA"/>
</dbReference>
<reference evidence="2 3" key="1">
    <citation type="submission" date="2024-02" db="EMBL/GenBank/DDBJ databases">
        <authorList>
            <person name="Chen Y."/>
            <person name="Shah S."/>
            <person name="Dougan E. K."/>
            <person name="Thang M."/>
            <person name="Chan C."/>
        </authorList>
    </citation>
    <scope>NUCLEOTIDE SEQUENCE [LARGE SCALE GENOMIC DNA]</scope>
</reference>
<proteinExistence type="predicted"/>
<comment type="caution">
    <text evidence="2">The sequence shown here is derived from an EMBL/GenBank/DDBJ whole genome shotgun (WGS) entry which is preliminary data.</text>
</comment>
<name>A0ABP0H6Z9_9DINO</name>
<dbReference type="Proteomes" id="UP001642484">
    <property type="component" value="Unassembled WGS sequence"/>
</dbReference>
<organism evidence="2 3">
    <name type="scientific">Durusdinium trenchii</name>
    <dbReference type="NCBI Taxonomy" id="1381693"/>
    <lineage>
        <taxon>Eukaryota</taxon>
        <taxon>Sar</taxon>
        <taxon>Alveolata</taxon>
        <taxon>Dinophyceae</taxon>
        <taxon>Suessiales</taxon>
        <taxon>Symbiodiniaceae</taxon>
        <taxon>Durusdinium</taxon>
    </lineage>
</organism>
<evidence type="ECO:0000313" key="3">
    <source>
        <dbReference type="Proteomes" id="UP001642484"/>
    </source>
</evidence>
<evidence type="ECO:0000256" key="1">
    <source>
        <dbReference type="SAM" id="MobiDB-lite"/>
    </source>
</evidence>
<accession>A0ABP0H6Z9</accession>